<proteinExistence type="predicted"/>
<dbReference type="AlphaFoldDB" id="A0A7S3P9I0"/>
<dbReference type="InterPro" id="IPR009071">
    <property type="entry name" value="HMG_box_dom"/>
</dbReference>
<dbReference type="Pfam" id="PF00505">
    <property type="entry name" value="HMG_box"/>
    <property type="match status" value="1"/>
</dbReference>
<dbReference type="GO" id="GO:0005634">
    <property type="term" value="C:nucleus"/>
    <property type="evidence" value="ECO:0007669"/>
    <property type="project" value="UniProtKB-UniRule"/>
</dbReference>
<gene>
    <name evidence="5" type="ORF">ACOF00016_LOCUS18652</name>
</gene>
<dbReference type="SMART" id="SM00398">
    <property type="entry name" value="HMG"/>
    <property type="match status" value="1"/>
</dbReference>
<name>A0A7S3P9I0_9STRA</name>
<dbReference type="EMBL" id="HBIM01025111">
    <property type="protein sequence ID" value="CAE0422053.1"/>
    <property type="molecule type" value="Transcribed_RNA"/>
</dbReference>
<evidence type="ECO:0000256" key="3">
    <source>
        <dbReference type="SAM" id="MobiDB-lite"/>
    </source>
</evidence>
<dbReference type="Gene3D" id="1.10.30.10">
    <property type="entry name" value="High mobility group box domain"/>
    <property type="match status" value="1"/>
</dbReference>
<evidence type="ECO:0000259" key="4">
    <source>
        <dbReference type="PROSITE" id="PS50118"/>
    </source>
</evidence>
<dbReference type="InterPro" id="IPR036910">
    <property type="entry name" value="HMG_box_dom_sf"/>
</dbReference>
<feature type="region of interest" description="Disordered" evidence="3">
    <location>
        <begin position="126"/>
        <end position="188"/>
    </location>
</feature>
<dbReference type="GO" id="GO:0003677">
    <property type="term" value="F:DNA binding"/>
    <property type="evidence" value="ECO:0007669"/>
    <property type="project" value="UniProtKB-UniRule"/>
</dbReference>
<keyword evidence="1 2" id="KW-0238">DNA-binding</keyword>
<evidence type="ECO:0000256" key="1">
    <source>
        <dbReference type="ARBA" id="ARBA00023125"/>
    </source>
</evidence>
<feature type="compositionally biased region" description="Low complexity" evidence="3">
    <location>
        <begin position="145"/>
        <end position="164"/>
    </location>
</feature>
<feature type="domain" description="HMG box" evidence="4">
    <location>
        <begin position="46"/>
        <end position="116"/>
    </location>
</feature>
<feature type="DNA-binding region" description="HMG box" evidence="2">
    <location>
        <begin position="46"/>
        <end position="116"/>
    </location>
</feature>
<dbReference type="SUPFAM" id="SSF47095">
    <property type="entry name" value="HMG-box"/>
    <property type="match status" value="1"/>
</dbReference>
<keyword evidence="2" id="KW-0539">Nucleus</keyword>
<protein>
    <recommendedName>
        <fullName evidence="4">HMG box domain-containing protein</fullName>
    </recommendedName>
</protein>
<sequence>MHPPAFVDLPSCSHRRCGRQEEDECYPIEIGQRPFRCGSGNYLEAPKRPRTAYNLFFRDQQDKINQMKSLFQNKSVNAAKIVASCWKDLDPTQKAHYCQLAWDDKLRYYNEKMAYQQAMEEADQAATTTTLDRSHRLHEGEEESSTTCMSMEDLSSSSSSLTTTGRADPTNQGPTIGTSAPRDDHEVPPYSRASMALLASHLDAKSIRFLIQALK</sequence>
<dbReference type="PANTHER" id="PTHR48112:SF22">
    <property type="entry name" value="MITOCHONDRIAL TRANSCRIPTION FACTOR A, ISOFORM B"/>
    <property type="match status" value="1"/>
</dbReference>
<feature type="compositionally biased region" description="Polar residues" evidence="3">
    <location>
        <begin position="169"/>
        <end position="178"/>
    </location>
</feature>
<dbReference type="PANTHER" id="PTHR48112">
    <property type="entry name" value="HIGH MOBILITY GROUP PROTEIN DSP1"/>
    <property type="match status" value="1"/>
</dbReference>
<dbReference type="PROSITE" id="PS50118">
    <property type="entry name" value="HMG_BOX_2"/>
    <property type="match status" value="1"/>
</dbReference>
<organism evidence="5">
    <name type="scientific">Amphora coffeiformis</name>
    <dbReference type="NCBI Taxonomy" id="265554"/>
    <lineage>
        <taxon>Eukaryota</taxon>
        <taxon>Sar</taxon>
        <taxon>Stramenopiles</taxon>
        <taxon>Ochrophyta</taxon>
        <taxon>Bacillariophyta</taxon>
        <taxon>Bacillariophyceae</taxon>
        <taxon>Bacillariophycidae</taxon>
        <taxon>Thalassiophysales</taxon>
        <taxon>Catenulaceae</taxon>
        <taxon>Amphora</taxon>
    </lineage>
</organism>
<evidence type="ECO:0000313" key="5">
    <source>
        <dbReference type="EMBL" id="CAE0422053.1"/>
    </source>
</evidence>
<accession>A0A7S3P9I0</accession>
<reference evidence="5" key="1">
    <citation type="submission" date="2021-01" db="EMBL/GenBank/DDBJ databases">
        <authorList>
            <person name="Corre E."/>
            <person name="Pelletier E."/>
            <person name="Niang G."/>
            <person name="Scheremetjew M."/>
            <person name="Finn R."/>
            <person name="Kale V."/>
            <person name="Holt S."/>
            <person name="Cochrane G."/>
            <person name="Meng A."/>
            <person name="Brown T."/>
            <person name="Cohen L."/>
        </authorList>
    </citation>
    <scope>NUCLEOTIDE SEQUENCE</scope>
    <source>
        <strain evidence="5">CCMP127</strain>
    </source>
</reference>
<dbReference type="InterPro" id="IPR050342">
    <property type="entry name" value="HMGB"/>
</dbReference>
<evidence type="ECO:0000256" key="2">
    <source>
        <dbReference type="PROSITE-ProRule" id="PRU00267"/>
    </source>
</evidence>